<evidence type="ECO:0000256" key="8">
    <source>
        <dbReference type="SAM" id="Phobius"/>
    </source>
</evidence>
<evidence type="ECO:0000256" key="1">
    <source>
        <dbReference type="ARBA" id="ARBA00001971"/>
    </source>
</evidence>
<dbReference type="SUPFAM" id="SSF48264">
    <property type="entry name" value="Cytochrome P450"/>
    <property type="match status" value="1"/>
</dbReference>
<keyword evidence="8" id="KW-1133">Transmembrane helix</keyword>
<keyword evidence="4 7" id="KW-0560">Oxidoreductase</keyword>
<evidence type="ECO:0000256" key="2">
    <source>
        <dbReference type="ARBA" id="ARBA00010617"/>
    </source>
</evidence>
<evidence type="ECO:0000256" key="3">
    <source>
        <dbReference type="ARBA" id="ARBA00022723"/>
    </source>
</evidence>
<dbReference type="CDD" id="cd11059">
    <property type="entry name" value="CYP_fungal"/>
    <property type="match status" value="1"/>
</dbReference>
<comment type="similarity">
    <text evidence="2 7">Belongs to the cytochrome P450 family.</text>
</comment>
<evidence type="ECO:0000256" key="6">
    <source>
        <dbReference type="PIRSR" id="PIRSR602403-1"/>
    </source>
</evidence>
<dbReference type="AlphaFoldDB" id="W2RR52"/>
<keyword evidence="6 7" id="KW-0349">Heme</keyword>
<dbReference type="InterPro" id="IPR001128">
    <property type="entry name" value="Cyt_P450"/>
</dbReference>
<feature type="transmembrane region" description="Helical" evidence="8">
    <location>
        <begin position="12"/>
        <end position="31"/>
    </location>
</feature>
<keyword evidence="8" id="KW-0472">Membrane</keyword>
<dbReference type="InterPro" id="IPR036396">
    <property type="entry name" value="Cyt_P450_sf"/>
</dbReference>
<evidence type="ECO:0000256" key="7">
    <source>
        <dbReference type="RuleBase" id="RU000461"/>
    </source>
</evidence>
<proteinExistence type="inferred from homology"/>
<dbReference type="STRING" id="1220924.W2RR52"/>
<reference evidence="9 10" key="1">
    <citation type="submission" date="2013-03" db="EMBL/GenBank/DDBJ databases">
        <title>The Genome Sequence of Phialophora europaea CBS 101466.</title>
        <authorList>
            <consortium name="The Broad Institute Genomics Platform"/>
            <person name="Cuomo C."/>
            <person name="de Hoog S."/>
            <person name="Gorbushina A."/>
            <person name="Walker B."/>
            <person name="Young S.K."/>
            <person name="Zeng Q."/>
            <person name="Gargeya S."/>
            <person name="Fitzgerald M."/>
            <person name="Haas B."/>
            <person name="Abouelleil A."/>
            <person name="Allen A.W."/>
            <person name="Alvarado L."/>
            <person name="Arachchi H.M."/>
            <person name="Berlin A.M."/>
            <person name="Chapman S.B."/>
            <person name="Gainer-Dewar J."/>
            <person name="Goldberg J."/>
            <person name="Griggs A."/>
            <person name="Gujja S."/>
            <person name="Hansen M."/>
            <person name="Howarth C."/>
            <person name="Imamovic A."/>
            <person name="Ireland A."/>
            <person name="Larimer J."/>
            <person name="McCowan C."/>
            <person name="Murphy C."/>
            <person name="Pearson M."/>
            <person name="Poon T.W."/>
            <person name="Priest M."/>
            <person name="Roberts A."/>
            <person name="Saif S."/>
            <person name="Shea T."/>
            <person name="Sisk P."/>
            <person name="Sykes S."/>
            <person name="Wortman J."/>
            <person name="Nusbaum C."/>
            <person name="Birren B."/>
        </authorList>
    </citation>
    <scope>NUCLEOTIDE SEQUENCE [LARGE SCALE GENOMIC DNA]</scope>
    <source>
        <strain evidence="9 10">CBS 101466</strain>
    </source>
</reference>
<dbReference type="PANTHER" id="PTHR24305">
    <property type="entry name" value="CYTOCHROME P450"/>
    <property type="match status" value="1"/>
</dbReference>
<dbReference type="GO" id="GO:0016705">
    <property type="term" value="F:oxidoreductase activity, acting on paired donors, with incorporation or reduction of molecular oxygen"/>
    <property type="evidence" value="ECO:0007669"/>
    <property type="project" value="InterPro"/>
</dbReference>
<dbReference type="RefSeq" id="XP_008719575.1">
    <property type="nucleotide sequence ID" value="XM_008721353.1"/>
</dbReference>
<dbReference type="InterPro" id="IPR002403">
    <property type="entry name" value="Cyt_P450_E_grp-IV"/>
</dbReference>
<evidence type="ECO:0008006" key="11">
    <source>
        <dbReference type="Google" id="ProtNLM"/>
    </source>
</evidence>
<keyword evidence="8" id="KW-0812">Transmembrane</keyword>
<sequence>MLYEGTSLLNHWFWLLLAALTVSWLLIRPILRHRRLSTIPGPRLYSVSSIPLALDAWQARSVHKLQDLHQQYGPVVRIKPDRVSFNSLSALRTIYGAGSSFERTSFYSMFDAFGKPNMFTFGSGALHRDRKKLLSHMYSNQTVLGPHYSQLVMNKVAGFLKMVEDEPKQASEIFTSLHFFSLDAISEFVYGPDHGGTRALQGSNTDRNMISDILDPARRRLSWFLVHFPSFTKWLISRDGLTGSLIARLGLLPMNKPFTYSGIRQHALNAFYSFRTASQSGQAEAINTTVIGRLFQVREKQALDDMDIASECADHLLAGIDTTADSLLFLIWALSLPKHEIYQTKLRDEVSRISVNAEGLPEPKDLMRLPYLNAVLRESLRLYAPLPTFEPRTCPTDQVIDGCTIPAGTIVGMSPYCLHRDPAIFPEPLTFRPERWLTEDGLMVPESDMKNRFFWAFSSGARMCIGMHLANAEMLTLTAAVYRKYRTRSRRPDTSPGITSRFEVFADEVVPKMEEHHCEIDFVALDQTV</sequence>
<evidence type="ECO:0000256" key="4">
    <source>
        <dbReference type="ARBA" id="ARBA00023002"/>
    </source>
</evidence>
<dbReference type="PRINTS" id="PR00465">
    <property type="entry name" value="EP450IV"/>
</dbReference>
<dbReference type="InterPro" id="IPR050121">
    <property type="entry name" value="Cytochrome_P450_monoxygenase"/>
</dbReference>
<dbReference type="GO" id="GO:0020037">
    <property type="term" value="F:heme binding"/>
    <property type="evidence" value="ECO:0007669"/>
    <property type="project" value="InterPro"/>
</dbReference>
<dbReference type="EMBL" id="KB822722">
    <property type="protein sequence ID" value="ETN38986.1"/>
    <property type="molecule type" value="Genomic_DNA"/>
</dbReference>
<comment type="cofactor">
    <cofactor evidence="1 6">
        <name>heme</name>
        <dbReference type="ChEBI" id="CHEBI:30413"/>
    </cofactor>
</comment>
<dbReference type="OrthoDB" id="1470350at2759"/>
<evidence type="ECO:0000256" key="5">
    <source>
        <dbReference type="ARBA" id="ARBA00023004"/>
    </source>
</evidence>
<accession>W2RR52</accession>
<evidence type="ECO:0000313" key="9">
    <source>
        <dbReference type="EMBL" id="ETN38986.1"/>
    </source>
</evidence>
<dbReference type="GO" id="GO:0004497">
    <property type="term" value="F:monooxygenase activity"/>
    <property type="evidence" value="ECO:0007669"/>
    <property type="project" value="UniProtKB-KW"/>
</dbReference>
<keyword evidence="10" id="KW-1185">Reference proteome</keyword>
<name>W2RR52_CYPE1</name>
<feature type="binding site" description="axial binding residue" evidence="6">
    <location>
        <position position="464"/>
    </location>
    <ligand>
        <name>heme</name>
        <dbReference type="ChEBI" id="CHEBI:30413"/>
    </ligand>
    <ligandPart>
        <name>Fe</name>
        <dbReference type="ChEBI" id="CHEBI:18248"/>
    </ligandPart>
</feature>
<organism evidence="9 10">
    <name type="scientific">Cyphellophora europaea (strain CBS 101466)</name>
    <name type="common">Phialophora europaea</name>
    <dbReference type="NCBI Taxonomy" id="1220924"/>
    <lineage>
        <taxon>Eukaryota</taxon>
        <taxon>Fungi</taxon>
        <taxon>Dikarya</taxon>
        <taxon>Ascomycota</taxon>
        <taxon>Pezizomycotina</taxon>
        <taxon>Eurotiomycetes</taxon>
        <taxon>Chaetothyriomycetidae</taxon>
        <taxon>Chaetothyriales</taxon>
        <taxon>Cyphellophoraceae</taxon>
        <taxon>Cyphellophora</taxon>
    </lineage>
</organism>
<keyword evidence="5 6" id="KW-0408">Iron</keyword>
<dbReference type="eggNOG" id="KOG0157">
    <property type="taxonomic scope" value="Eukaryota"/>
</dbReference>
<dbReference type="Pfam" id="PF00067">
    <property type="entry name" value="p450"/>
    <property type="match status" value="1"/>
</dbReference>
<gene>
    <name evidence="9" type="ORF">HMPREF1541_07028</name>
</gene>
<evidence type="ECO:0000313" key="10">
    <source>
        <dbReference type="Proteomes" id="UP000030752"/>
    </source>
</evidence>
<dbReference type="PRINTS" id="PR00385">
    <property type="entry name" value="P450"/>
</dbReference>
<dbReference type="InParanoid" id="W2RR52"/>
<keyword evidence="3 6" id="KW-0479">Metal-binding</keyword>
<dbReference type="InterPro" id="IPR017972">
    <property type="entry name" value="Cyt_P450_CS"/>
</dbReference>
<dbReference type="Gene3D" id="1.10.630.10">
    <property type="entry name" value="Cytochrome P450"/>
    <property type="match status" value="1"/>
</dbReference>
<dbReference type="PROSITE" id="PS00086">
    <property type="entry name" value="CYTOCHROME_P450"/>
    <property type="match status" value="1"/>
</dbReference>
<dbReference type="GeneID" id="19974367"/>
<dbReference type="GO" id="GO:0005506">
    <property type="term" value="F:iron ion binding"/>
    <property type="evidence" value="ECO:0007669"/>
    <property type="project" value="InterPro"/>
</dbReference>
<dbReference type="Proteomes" id="UP000030752">
    <property type="component" value="Unassembled WGS sequence"/>
</dbReference>
<dbReference type="VEuPathDB" id="FungiDB:HMPREF1541_07028"/>
<keyword evidence="7" id="KW-0503">Monooxygenase</keyword>
<dbReference type="PANTHER" id="PTHR24305:SF164">
    <property type="entry name" value="P450, PUTATIVE (EUROFUNG)-RELATED"/>
    <property type="match status" value="1"/>
</dbReference>
<protein>
    <recommendedName>
        <fullName evidence="11">Cytochrome P450</fullName>
    </recommendedName>
</protein>
<dbReference type="HOGENOM" id="CLU_001570_14_2_1"/>